<dbReference type="GO" id="GO:0006974">
    <property type="term" value="P:DNA damage response"/>
    <property type="evidence" value="ECO:0007669"/>
    <property type="project" value="UniProtKB-KW"/>
</dbReference>
<dbReference type="PROSITE" id="PS50172">
    <property type="entry name" value="BRCT"/>
    <property type="match status" value="5"/>
</dbReference>
<dbReference type="Pfam" id="PF16589">
    <property type="entry name" value="BRCT_2"/>
    <property type="match status" value="1"/>
</dbReference>
<sequence length="941" mass="104106">MVQLSHIPDDLKPPDGFFKDVKYYVIGDIDSKVISLLNGGGAKKDSYLTDIITHVIAETSDSEDNDYSEAKELYELPVVTPNWVVLSVKCGVLLPTNAFNPEHNQLFSGVTACPSHLSEDDNKSVWGLITYHGGNFQLNLNSKATHLIVTKPAGEKYETALQHENITIVTPDWIFDSIKEKSQCDPMKYHPRLHIILKPKPPTPPTPPAPIQQAFTPPDEREQLGMHLPLTLPPGMHGTPTDGKPVAPKHMSPRGSGPGTPVGPGGFMYPGGPDTPTAKEALAKLVNNRIHAGKISETPEMPIPQPRSMIPLAPPPGAPLVPGISPSIPPGMSPSGMPSMESMGLGVSTPHGPPHIGERAQSPRGTLRNITNSGSGMAPNLTPTGRQPGSPGRHPGSPGRHRPNTPPRQSSQKINQILNQMGRSGSPRGRGSSPHPLHAPAIRGPPEPLYYGHDPSEAVPADLCLLGCVFYITDYQKLLEPDMITTWRKVIQQHGGEVDTTYSHRITHVLCDNQTSDIFKVAVKDQKRVVSAHWLNDCLQVKRMGPPGFALHFPTPHDVCSKPCGNQVISLTNFEGEERTRIKHMISIIGAKYTGYLTRENTVLISKRLEGVKYEKAREWKIPIVNVQWLNDLMFNQLDALKLPVAPKYQQFNLHDAFRIQEPWRVAHLLEGWRVPLKIPRDAWKKLSPSAIMKQQQGKRKAEETHHQPVAKKLKLEGGLPNTGTSSPKVLITGVSKRKVAELERRVESLGGTIVTTAKQCSHLVTNQVSRTIKFLTAMPICRHLVTSEWINESFSADRFIDESNFVLKDAKVEQDLKFDIADALKRAKQKPLFKDMTFYLTPSVMPGVAPLKEMIENAGGLVVPRRPRAKVVQGQKNSKGEPVFIVITCENDLHLCRDLFQKKVPVFNAEFVLTGIIRQKIEYEVFRVHFAKKTTDTVKT</sequence>
<feature type="compositionally biased region" description="Low complexity" evidence="6">
    <location>
        <begin position="385"/>
        <end position="398"/>
    </location>
</feature>
<dbReference type="SMART" id="SM00292">
    <property type="entry name" value="BRCT"/>
    <property type="match status" value="6"/>
</dbReference>
<dbReference type="InterPro" id="IPR001357">
    <property type="entry name" value="BRCT_dom"/>
</dbReference>
<evidence type="ECO:0000313" key="9">
    <source>
        <dbReference type="Proteomes" id="UP000749559"/>
    </source>
</evidence>
<feature type="compositionally biased region" description="Low complexity" evidence="6">
    <location>
        <begin position="422"/>
        <end position="434"/>
    </location>
</feature>
<dbReference type="InterPro" id="IPR036420">
    <property type="entry name" value="BRCT_dom_sf"/>
</dbReference>
<feature type="domain" description="BRCT" evidence="7">
    <location>
        <begin position="13"/>
        <end position="101"/>
    </location>
</feature>
<proteinExistence type="predicted"/>
<evidence type="ECO:0000256" key="2">
    <source>
        <dbReference type="ARBA" id="ARBA00022763"/>
    </source>
</evidence>
<feature type="compositionally biased region" description="Gly residues" evidence="6">
    <location>
        <begin position="256"/>
        <end position="269"/>
    </location>
</feature>
<feature type="domain" description="BRCT" evidence="7">
    <location>
        <begin position="730"/>
        <end position="808"/>
    </location>
</feature>
<gene>
    <name evidence="8" type="ORF">OFUS_LOCUS11914</name>
</gene>
<dbReference type="Proteomes" id="UP000749559">
    <property type="component" value="Unassembled WGS sequence"/>
</dbReference>
<keyword evidence="9" id="KW-1185">Reference proteome</keyword>
<dbReference type="Gene3D" id="3.40.50.10190">
    <property type="entry name" value="BRCT domain"/>
    <property type="match status" value="6"/>
</dbReference>
<dbReference type="CDD" id="cd18440">
    <property type="entry name" value="BRCT_PAXIP1_rpt6"/>
    <property type="match status" value="1"/>
</dbReference>
<evidence type="ECO:0000256" key="4">
    <source>
        <dbReference type="ARBA" id="ARBA00023858"/>
    </source>
</evidence>
<dbReference type="GO" id="GO:0044666">
    <property type="term" value="C:MLL3/4 complex"/>
    <property type="evidence" value="ECO:0007669"/>
    <property type="project" value="TreeGrafter"/>
</dbReference>
<evidence type="ECO:0000256" key="1">
    <source>
        <dbReference type="ARBA" id="ARBA00004123"/>
    </source>
</evidence>
<keyword evidence="2" id="KW-0227">DNA damage</keyword>
<dbReference type="Pfam" id="PF16770">
    <property type="entry name" value="RTT107_BRCT_5"/>
    <property type="match status" value="1"/>
</dbReference>
<dbReference type="CDD" id="cd17710">
    <property type="entry name" value="BRCT_PAXIP1_rpt2"/>
    <property type="match status" value="1"/>
</dbReference>
<feature type="compositionally biased region" description="Polar residues" evidence="6">
    <location>
        <begin position="407"/>
        <end position="421"/>
    </location>
</feature>
<dbReference type="InterPro" id="IPR051579">
    <property type="entry name" value="DDR_Transcriptional_Reg"/>
</dbReference>
<feature type="domain" description="BRCT" evidence="7">
    <location>
        <begin position="460"/>
        <end position="544"/>
    </location>
</feature>
<feature type="region of interest" description="Disordered" evidence="6">
    <location>
        <begin position="348"/>
        <end position="449"/>
    </location>
</feature>
<comment type="caution">
    <text evidence="8">The sequence shown here is derived from an EMBL/GenBank/DDBJ whole genome shotgun (WGS) entry which is preliminary data.</text>
</comment>
<feature type="region of interest" description="Disordered" evidence="6">
    <location>
        <begin position="697"/>
        <end position="722"/>
    </location>
</feature>
<dbReference type="AlphaFoldDB" id="A0A8J1U4U9"/>
<feature type="domain" description="BRCT" evidence="7">
    <location>
        <begin position="566"/>
        <end position="634"/>
    </location>
</feature>
<dbReference type="CDD" id="cd17730">
    <property type="entry name" value="BRCT_PAXIP1_rpt4"/>
    <property type="match status" value="1"/>
</dbReference>
<keyword evidence="3" id="KW-0539">Nucleus</keyword>
<comment type="subcellular location">
    <subcellularLocation>
        <location evidence="1">Nucleus</location>
    </subcellularLocation>
</comment>
<dbReference type="CDD" id="cd17714">
    <property type="entry name" value="BRCT_PAXIP1_rpt1"/>
    <property type="match status" value="1"/>
</dbReference>
<evidence type="ECO:0000259" key="7">
    <source>
        <dbReference type="PROSITE" id="PS50172"/>
    </source>
</evidence>
<organism evidence="8 9">
    <name type="scientific">Owenia fusiformis</name>
    <name type="common">Polychaete worm</name>
    <dbReference type="NCBI Taxonomy" id="6347"/>
    <lineage>
        <taxon>Eukaryota</taxon>
        <taxon>Metazoa</taxon>
        <taxon>Spiralia</taxon>
        <taxon>Lophotrochozoa</taxon>
        <taxon>Annelida</taxon>
        <taxon>Polychaeta</taxon>
        <taxon>Sedentaria</taxon>
        <taxon>Canalipalpata</taxon>
        <taxon>Sabellida</taxon>
        <taxon>Oweniida</taxon>
        <taxon>Oweniidae</taxon>
        <taxon>Owenia</taxon>
    </lineage>
</organism>
<dbReference type="SUPFAM" id="SSF52113">
    <property type="entry name" value="BRCT domain"/>
    <property type="match status" value="5"/>
</dbReference>
<dbReference type="Pfam" id="PF00533">
    <property type="entry name" value="BRCT"/>
    <property type="match status" value="1"/>
</dbReference>
<reference evidence="8" key="1">
    <citation type="submission" date="2022-03" db="EMBL/GenBank/DDBJ databases">
        <authorList>
            <person name="Martin C."/>
        </authorList>
    </citation>
    <scope>NUCLEOTIDE SEQUENCE</scope>
</reference>
<dbReference type="OrthoDB" id="342264at2759"/>
<dbReference type="EMBL" id="CAIIXF020000006">
    <property type="protein sequence ID" value="CAH1785916.1"/>
    <property type="molecule type" value="Genomic_DNA"/>
</dbReference>
<evidence type="ECO:0000256" key="5">
    <source>
        <dbReference type="ARBA" id="ARBA00030146"/>
    </source>
</evidence>
<dbReference type="CDD" id="cd17711">
    <property type="entry name" value="BRCT_PAXIP1_rpt3"/>
    <property type="match status" value="1"/>
</dbReference>
<dbReference type="PANTHER" id="PTHR23196">
    <property type="entry name" value="PAX TRANSCRIPTION ACTIVATION DOMAIN INTERACTING PROTEIN"/>
    <property type="match status" value="1"/>
</dbReference>
<accession>A0A8J1U4U9</accession>
<dbReference type="Pfam" id="PF12738">
    <property type="entry name" value="PTCB-BRCT"/>
    <property type="match status" value="2"/>
</dbReference>
<feature type="region of interest" description="Disordered" evidence="6">
    <location>
        <begin position="234"/>
        <end position="278"/>
    </location>
</feature>
<name>A0A8J1U4U9_OWEFU</name>
<protein>
    <recommendedName>
        <fullName evidence="4">PAX-interacting protein 1</fullName>
    </recommendedName>
    <alternativeName>
        <fullName evidence="5">PAX transactivation activation domain-interacting protein</fullName>
    </alternativeName>
</protein>
<evidence type="ECO:0000256" key="3">
    <source>
        <dbReference type="ARBA" id="ARBA00023242"/>
    </source>
</evidence>
<evidence type="ECO:0000256" key="6">
    <source>
        <dbReference type="SAM" id="MobiDB-lite"/>
    </source>
</evidence>
<feature type="domain" description="BRCT" evidence="7">
    <location>
        <begin position="102"/>
        <end position="191"/>
    </location>
</feature>
<dbReference type="PANTHER" id="PTHR23196:SF1">
    <property type="entry name" value="PAX-INTERACTING PROTEIN 1"/>
    <property type="match status" value="1"/>
</dbReference>
<evidence type="ECO:0000313" key="8">
    <source>
        <dbReference type="EMBL" id="CAH1785916.1"/>
    </source>
</evidence>